<dbReference type="AlphaFoldDB" id="A0AAD7XJY3"/>
<dbReference type="Gene3D" id="3.30.40.10">
    <property type="entry name" value="Zinc/RING finger domain, C3HC4 (zinc finger)"/>
    <property type="match status" value="1"/>
</dbReference>
<dbReference type="GO" id="GO:0005634">
    <property type="term" value="C:nucleus"/>
    <property type="evidence" value="ECO:0007669"/>
    <property type="project" value="UniProtKB-SubCell"/>
</dbReference>
<evidence type="ECO:0000313" key="11">
    <source>
        <dbReference type="Proteomes" id="UP001230188"/>
    </source>
</evidence>
<evidence type="ECO:0000256" key="5">
    <source>
        <dbReference type="ARBA" id="ARBA00022833"/>
    </source>
</evidence>
<dbReference type="PANTHER" id="PTHR23196:SF1">
    <property type="entry name" value="PAX-INTERACTING PROTEIN 1"/>
    <property type="match status" value="1"/>
</dbReference>
<dbReference type="SMART" id="SM00184">
    <property type="entry name" value="RING"/>
    <property type="match status" value="1"/>
</dbReference>
<dbReference type="PROSITE" id="PS50089">
    <property type="entry name" value="ZF_RING_2"/>
    <property type="match status" value="1"/>
</dbReference>
<dbReference type="InterPro" id="IPR036420">
    <property type="entry name" value="BRCT_dom_sf"/>
</dbReference>
<keyword evidence="4 7" id="KW-0863">Zinc-finger</keyword>
<dbReference type="InterPro" id="IPR001841">
    <property type="entry name" value="Znf_RING"/>
</dbReference>
<organism evidence="10 11">
    <name type="scientific">Chrysophaeum taylorii</name>
    <dbReference type="NCBI Taxonomy" id="2483200"/>
    <lineage>
        <taxon>Eukaryota</taxon>
        <taxon>Sar</taxon>
        <taxon>Stramenopiles</taxon>
        <taxon>Ochrophyta</taxon>
        <taxon>Pelagophyceae</taxon>
        <taxon>Pelagomonadales</taxon>
        <taxon>Pelagomonadaceae</taxon>
        <taxon>Chrysophaeum</taxon>
    </lineage>
</organism>
<evidence type="ECO:0000256" key="1">
    <source>
        <dbReference type="ARBA" id="ARBA00004123"/>
    </source>
</evidence>
<dbReference type="GO" id="GO:0008270">
    <property type="term" value="F:zinc ion binding"/>
    <property type="evidence" value="ECO:0007669"/>
    <property type="project" value="UniProtKB-KW"/>
</dbReference>
<dbReference type="InterPro" id="IPR013083">
    <property type="entry name" value="Znf_RING/FYVE/PHD"/>
</dbReference>
<keyword evidence="3" id="KW-0227">DNA damage</keyword>
<dbReference type="Gene3D" id="3.40.50.10190">
    <property type="entry name" value="BRCT domain"/>
    <property type="match status" value="1"/>
</dbReference>
<comment type="caution">
    <text evidence="10">The sequence shown here is derived from an EMBL/GenBank/DDBJ whole genome shotgun (WGS) entry which is preliminary data.</text>
</comment>
<dbReference type="InterPro" id="IPR051579">
    <property type="entry name" value="DDR_Transcriptional_Reg"/>
</dbReference>
<evidence type="ECO:0000256" key="6">
    <source>
        <dbReference type="ARBA" id="ARBA00023242"/>
    </source>
</evidence>
<proteinExistence type="predicted"/>
<evidence type="ECO:0000313" key="10">
    <source>
        <dbReference type="EMBL" id="KAJ8602158.1"/>
    </source>
</evidence>
<dbReference type="InterPro" id="IPR017907">
    <property type="entry name" value="Znf_RING_CS"/>
</dbReference>
<evidence type="ECO:0000256" key="4">
    <source>
        <dbReference type="ARBA" id="ARBA00022771"/>
    </source>
</evidence>
<sequence>MDDLISAGTCRLCGGLMVEARTLPCGHAFCESCLGVATRDEYLCPECGVPFFRQDSSKNYALVEFIELLRPPAFKKGDLVWVKRNLRPGTNREGGLARVVSAGSGSFDVAYVVGRARAKNLAAVDLEPYCNEGSTRRTKRIVLTGVSSDAELEEGARIVGGELCGPKGATHVALPDNHTLRRTPKLLVAIATADHVVSVRWLRLAARDGVGPEAASFAVRDKKREREWGFSLPEILADKRLVLEGLGVCVAPNSRPHLPMKDLPDIVTAAGGKIVAESEADVLVDERFFTATDFLKAIITKRLPARFFDTFSEPSLDLEGIYELRAWGDQMRRDAEARWALEEEEDDDDGDRTCLSDDDGPVPVLEDPPPSPSSWLDRLRATTLSSSSQLKRKRESATTTTTTTTTDGWFGQVRQTTIPAIFQRRRRLA</sequence>
<dbReference type="SUPFAM" id="SSF57850">
    <property type="entry name" value="RING/U-box"/>
    <property type="match status" value="1"/>
</dbReference>
<comment type="subcellular location">
    <subcellularLocation>
        <location evidence="1">Nucleus</location>
    </subcellularLocation>
</comment>
<feature type="compositionally biased region" description="Acidic residues" evidence="8">
    <location>
        <begin position="342"/>
        <end position="360"/>
    </location>
</feature>
<dbReference type="EMBL" id="JAQMWT010000389">
    <property type="protein sequence ID" value="KAJ8602158.1"/>
    <property type="molecule type" value="Genomic_DNA"/>
</dbReference>
<gene>
    <name evidence="10" type="ORF">CTAYLR_003510</name>
</gene>
<keyword evidence="2" id="KW-0479">Metal-binding</keyword>
<keyword evidence="5" id="KW-0862">Zinc</keyword>
<reference evidence="10" key="1">
    <citation type="submission" date="2023-01" db="EMBL/GenBank/DDBJ databases">
        <title>Metagenome sequencing of chrysophaentin producing Chrysophaeum taylorii.</title>
        <authorList>
            <person name="Davison J."/>
            <person name="Bewley C."/>
        </authorList>
    </citation>
    <scope>NUCLEOTIDE SEQUENCE</scope>
    <source>
        <strain evidence="10">NIES-1699</strain>
    </source>
</reference>
<name>A0AAD7XJY3_9STRA</name>
<dbReference type="InterPro" id="IPR018957">
    <property type="entry name" value="Znf_C3HC4_RING-type"/>
</dbReference>
<keyword evidence="11" id="KW-1185">Reference proteome</keyword>
<keyword evidence="6" id="KW-0539">Nucleus</keyword>
<dbReference type="GO" id="GO:0006974">
    <property type="term" value="P:DNA damage response"/>
    <property type="evidence" value="ECO:0007669"/>
    <property type="project" value="UniProtKB-KW"/>
</dbReference>
<evidence type="ECO:0000256" key="2">
    <source>
        <dbReference type="ARBA" id="ARBA00022723"/>
    </source>
</evidence>
<evidence type="ECO:0000256" key="7">
    <source>
        <dbReference type="PROSITE-ProRule" id="PRU00175"/>
    </source>
</evidence>
<dbReference type="PANTHER" id="PTHR23196">
    <property type="entry name" value="PAX TRANSCRIPTION ACTIVATION DOMAIN INTERACTING PROTEIN"/>
    <property type="match status" value="1"/>
</dbReference>
<accession>A0AAD7XJY3</accession>
<protein>
    <recommendedName>
        <fullName evidence="9">RING-type domain-containing protein</fullName>
    </recommendedName>
</protein>
<evidence type="ECO:0000259" key="9">
    <source>
        <dbReference type="PROSITE" id="PS50089"/>
    </source>
</evidence>
<feature type="region of interest" description="Disordered" evidence="8">
    <location>
        <begin position="341"/>
        <end position="408"/>
    </location>
</feature>
<dbReference type="Proteomes" id="UP001230188">
    <property type="component" value="Unassembled WGS sequence"/>
</dbReference>
<evidence type="ECO:0000256" key="3">
    <source>
        <dbReference type="ARBA" id="ARBA00022763"/>
    </source>
</evidence>
<dbReference type="PROSITE" id="PS00518">
    <property type="entry name" value="ZF_RING_1"/>
    <property type="match status" value="1"/>
</dbReference>
<dbReference type="Pfam" id="PF00097">
    <property type="entry name" value="zf-C3HC4"/>
    <property type="match status" value="1"/>
</dbReference>
<feature type="domain" description="RING-type" evidence="9">
    <location>
        <begin position="10"/>
        <end position="47"/>
    </location>
</feature>
<evidence type="ECO:0000256" key="8">
    <source>
        <dbReference type="SAM" id="MobiDB-lite"/>
    </source>
</evidence>